<reference evidence="2" key="3">
    <citation type="submission" date="2015-04" db="UniProtKB">
        <authorList>
            <consortium name="EnsemblPlants"/>
        </authorList>
    </citation>
    <scope>IDENTIFICATION</scope>
    <source>
        <strain evidence="2">cv. Jemalong A17</strain>
    </source>
</reference>
<name>G7K457_MEDTR</name>
<organism evidence="1 3">
    <name type="scientific">Medicago truncatula</name>
    <name type="common">Barrel medic</name>
    <name type="synonym">Medicago tribuloides</name>
    <dbReference type="NCBI Taxonomy" id="3880"/>
    <lineage>
        <taxon>Eukaryota</taxon>
        <taxon>Viridiplantae</taxon>
        <taxon>Streptophyta</taxon>
        <taxon>Embryophyta</taxon>
        <taxon>Tracheophyta</taxon>
        <taxon>Spermatophyta</taxon>
        <taxon>Magnoliopsida</taxon>
        <taxon>eudicotyledons</taxon>
        <taxon>Gunneridae</taxon>
        <taxon>Pentapetalae</taxon>
        <taxon>rosids</taxon>
        <taxon>fabids</taxon>
        <taxon>Fabales</taxon>
        <taxon>Fabaceae</taxon>
        <taxon>Papilionoideae</taxon>
        <taxon>50 kb inversion clade</taxon>
        <taxon>NPAAA clade</taxon>
        <taxon>Hologalegina</taxon>
        <taxon>IRL clade</taxon>
        <taxon>Trifolieae</taxon>
        <taxon>Medicago</taxon>
    </lineage>
</organism>
<evidence type="ECO:0000313" key="1">
    <source>
        <dbReference type="EMBL" id="AES96302.1"/>
    </source>
</evidence>
<protein>
    <submittedName>
        <fullName evidence="1 2">Uncharacterized protein</fullName>
    </submittedName>
</protein>
<reference evidence="1 3" key="1">
    <citation type="journal article" date="2011" name="Nature">
        <title>The Medicago genome provides insight into the evolution of rhizobial symbioses.</title>
        <authorList>
            <person name="Young N.D."/>
            <person name="Debelle F."/>
            <person name="Oldroyd G.E."/>
            <person name="Geurts R."/>
            <person name="Cannon S.B."/>
            <person name="Udvardi M.K."/>
            <person name="Benedito V.A."/>
            <person name="Mayer K.F."/>
            <person name="Gouzy J."/>
            <person name="Schoof H."/>
            <person name="Van de Peer Y."/>
            <person name="Proost S."/>
            <person name="Cook D.R."/>
            <person name="Meyers B.C."/>
            <person name="Spannagl M."/>
            <person name="Cheung F."/>
            <person name="De Mita S."/>
            <person name="Krishnakumar V."/>
            <person name="Gundlach H."/>
            <person name="Zhou S."/>
            <person name="Mudge J."/>
            <person name="Bharti A.K."/>
            <person name="Murray J.D."/>
            <person name="Naoumkina M.A."/>
            <person name="Rosen B."/>
            <person name="Silverstein K.A."/>
            <person name="Tang H."/>
            <person name="Rombauts S."/>
            <person name="Zhao P.X."/>
            <person name="Zhou P."/>
            <person name="Barbe V."/>
            <person name="Bardou P."/>
            <person name="Bechner M."/>
            <person name="Bellec A."/>
            <person name="Berger A."/>
            <person name="Berges H."/>
            <person name="Bidwell S."/>
            <person name="Bisseling T."/>
            <person name="Choisne N."/>
            <person name="Couloux A."/>
            <person name="Denny R."/>
            <person name="Deshpande S."/>
            <person name="Dai X."/>
            <person name="Doyle J.J."/>
            <person name="Dudez A.M."/>
            <person name="Farmer A.D."/>
            <person name="Fouteau S."/>
            <person name="Franken C."/>
            <person name="Gibelin C."/>
            <person name="Gish J."/>
            <person name="Goldstein S."/>
            <person name="Gonzalez A.J."/>
            <person name="Green P.J."/>
            <person name="Hallab A."/>
            <person name="Hartog M."/>
            <person name="Hua A."/>
            <person name="Humphray S.J."/>
            <person name="Jeong D.H."/>
            <person name="Jing Y."/>
            <person name="Jocker A."/>
            <person name="Kenton S.M."/>
            <person name="Kim D.J."/>
            <person name="Klee K."/>
            <person name="Lai H."/>
            <person name="Lang C."/>
            <person name="Lin S."/>
            <person name="Macmil S.L."/>
            <person name="Magdelenat G."/>
            <person name="Matthews L."/>
            <person name="McCorrison J."/>
            <person name="Monaghan E.L."/>
            <person name="Mun J.H."/>
            <person name="Najar F.Z."/>
            <person name="Nicholson C."/>
            <person name="Noirot C."/>
            <person name="O'Bleness M."/>
            <person name="Paule C.R."/>
            <person name="Poulain J."/>
            <person name="Prion F."/>
            <person name="Qin B."/>
            <person name="Qu C."/>
            <person name="Retzel E.F."/>
            <person name="Riddle C."/>
            <person name="Sallet E."/>
            <person name="Samain S."/>
            <person name="Samson N."/>
            <person name="Sanders I."/>
            <person name="Saurat O."/>
            <person name="Scarpelli C."/>
            <person name="Schiex T."/>
            <person name="Segurens B."/>
            <person name="Severin A.J."/>
            <person name="Sherrier D.J."/>
            <person name="Shi R."/>
            <person name="Sims S."/>
            <person name="Singer S.R."/>
            <person name="Sinharoy S."/>
            <person name="Sterck L."/>
            <person name="Viollet A."/>
            <person name="Wang B.B."/>
            <person name="Wang K."/>
            <person name="Wang M."/>
            <person name="Wang X."/>
            <person name="Warfsmann J."/>
            <person name="Weissenbach J."/>
            <person name="White D.D."/>
            <person name="White J.D."/>
            <person name="Wiley G.B."/>
            <person name="Wincker P."/>
            <person name="Xing Y."/>
            <person name="Yang L."/>
            <person name="Yao Z."/>
            <person name="Ying F."/>
            <person name="Zhai J."/>
            <person name="Zhou L."/>
            <person name="Zuber A."/>
            <person name="Denarie J."/>
            <person name="Dixon R.A."/>
            <person name="May G.D."/>
            <person name="Schwartz D.C."/>
            <person name="Rogers J."/>
            <person name="Quetier F."/>
            <person name="Town C.D."/>
            <person name="Roe B.A."/>
        </authorList>
    </citation>
    <scope>NUCLEOTIDE SEQUENCE [LARGE SCALE GENOMIC DNA]</scope>
    <source>
        <strain evidence="1">A17</strain>
        <strain evidence="2 3">cv. Jemalong A17</strain>
    </source>
</reference>
<dbReference type="EnsemblPlants" id="AES96302">
    <property type="protein sequence ID" value="AES96302"/>
    <property type="gene ID" value="MTR_5g035500"/>
</dbReference>
<reference evidence="1 3" key="2">
    <citation type="journal article" date="2014" name="BMC Genomics">
        <title>An improved genome release (version Mt4.0) for the model legume Medicago truncatula.</title>
        <authorList>
            <person name="Tang H."/>
            <person name="Krishnakumar V."/>
            <person name="Bidwell S."/>
            <person name="Rosen B."/>
            <person name="Chan A."/>
            <person name="Zhou S."/>
            <person name="Gentzbittel L."/>
            <person name="Childs K.L."/>
            <person name="Yandell M."/>
            <person name="Gundlach H."/>
            <person name="Mayer K.F."/>
            <person name="Schwartz D.C."/>
            <person name="Town C.D."/>
        </authorList>
    </citation>
    <scope>GENOME REANNOTATION</scope>
    <source>
        <strain evidence="2 3">cv. Jemalong A17</strain>
    </source>
</reference>
<evidence type="ECO:0000313" key="3">
    <source>
        <dbReference type="Proteomes" id="UP000002051"/>
    </source>
</evidence>
<dbReference type="AlphaFoldDB" id="G7K457"/>
<dbReference type="EMBL" id="CM001221">
    <property type="protein sequence ID" value="AES96302.1"/>
    <property type="molecule type" value="Genomic_DNA"/>
</dbReference>
<accession>G7K457</accession>
<dbReference type="PaxDb" id="3880-AES96302"/>
<evidence type="ECO:0000313" key="2">
    <source>
        <dbReference type="EnsemblPlants" id="AES96302"/>
    </source>
</evidence>
<keyword evidence="3" id="KW-1185">Reference proteome</keyword>
<gene>
    <name evidence="1" type="ordered locus">MTR_5g035500</name>
</gene>
<sequence length="59" mass="6822">MSNSYVELLTFKQRILLYQWLEDSLKSAQKLSEDLSVLKLDPQVEGIDEYLVSSNCVQL</sequence>
<proteinExistence type="predicted"/>
<dbReference type="HOGENOM" id="CLU_2964353_0_0_1"/>
<dbReference type="Proteomes" id="UP000002051">
    <property type="component" value="Chromosome 5"/>
</dbReference>